<evidence type="ECO:0000256" key="2">
    <source>
        <dbReference type="SAM" id="Phobius"/>
    </source>
</evidence>
<feature type="compositionally biased region" description="Basic and acidic residues" evidence="1">
    <location>
        <begin position="246"/>
        <end position="259"/>
    </location>
</feature>
<keyword evidence="4" id="KW-1185">Reference proteome</keyword>
<protein>
    <submittedName>
        <fullName evidence="3">Uncharacterized protein</fullName>
    </submittedName>
</protein>
<evidence type="ECO:0000256" key="1">
    <source>
        <dbReference type="SAM" id="MobiDB-lite"/>
    </source>
</evidence>
<reference evidence="3 4" key="1">
    <citation type="journal article" date="2015" name="Genome Biol.">
        <title>Comparative genomics of Steinernema reveals deeply conserved gene regulatory networks.</title>
        <authorList>
            <person name="Dillman A.R."/>
            <person name="Macchietto M."/>
            <person name="Porter C.F."/>
            <person name="Rogers A."/>
            <person name="Williams B."/>
            <person name="Antoshechkin I."/>
            <person name="Lee M.M."/>
            <person name="Goodwin Z."/>
            <person name="Lu X."/>
            <person name="Lewis E.E."/>
            <person name="Goodrich-Blair H."/>
            <person name="Stock S.P."/>
            <person name="Adams B.J."/>
            <person name="Sternberg P.W."/>
            <person name="Mortazavi A."/>
        </authorList>
    </citation>
    <scope>NUCLEOTIDE SEQUENCE [LARGE SCALE GENOMIC DNA]</scope>
    <source>
        <strain evidence="3 4">ALL</strain>
    </source>
</reference>
<keyword evidence="2" id="KW-0472">Membrane</keyword>
<evidence type="ECO:0000313" key="4">
    <source>
        <dbReference type="Proteomes" id="UP000298663"/>
    </source>
</evidence>
<organism evidence="3 4">
    <name type="scientific">Steinernema carpocapsae</name>
    <name type="common">Entomopathogenic nematode</name>
    <dbReference type="NCBI Taxonomy" id="34508"/>
    <lineage>
        <taxon>Eukaryota</taxon>
        <taxon>Metazoa</taxon>
        <taxon>Ecdysozoa</taxon>
        <taxon>Nematoda</taxon>
        <taxon>Chromadorea</taxon>
        <taxon>Rhabditida</taxon>
        <taxon>Tylenchina</taxon>
        <taxon>Panagrolaimomorpha</taxon>
        <taxon>Strongyloidoidea</taxon>
        <taxon>Steinernematidae</taxon>
        <taxon>Steinernema</taxon>
    </lineage>
</organism>
<reference evidence="3 4" key="2">
    <citation type="journal article" date="2019" name="G3 (Bethesda)">
        <title>Hybrid Assembly of the Genome of the Entomopathogenic Nematode Steinernema carpocapsae Identifies the X-Chromosome.</title>
        <authorList>
            <person name="Serra L."/>
            <person name="Macchietto M."/>
            <person name="Macias-Munoz A."/>
            <person name="McGill C.J."/>
            <person name="Rodriguez I.M."/>
            <person name="Rodriguez B."/>
            <person name="Murad R."/>
            <person name="Mortazavi A."/>
        </authorList>
    </citation>
    <scope>NUCLEOTIDE SEQUENCE [LARGE SCALE GENOMIC DNA]</scope>
    <source>
        <strain evidence="3 4">ALL</strain>
    </source>
</reference>
<proteinExistence type="predicted"/>
<feature type="region of interest" description="Disordered" evidence="1">
    <location>
        <begin position="33"/>
        <end position="268"/>
    </location>
</feature>
<evidence type="ECO:0000313" key="3">
    <source>
        <dbReference type="EMBL" id="TKR89142.1"/>
    </source>
</evidence>
<feature type="transmembrane region" description="Helical" evidence="2">
    <location>
        <begin position="6"/>
        <end position="29"/>
    </location>
</feature>
<keyword evidence="2" id="KW-0812">Transmembrane</keyword>
<comment type="caution">
    <text evidence="3">The sequence shown here is derived from an EMBL/GenBank/DDBJ whole genome shotgun (WGS) entry which is preliminary data.</text>
</comment>
<gene>
    <name evidence="3" type="ORF">L596_013286</name>
</gene>
<accession>A0A4U5NZV9</accession>
<dbReference type="EMBL" id="AZBU02000003">
    <property type="protein sequence ID" value="TKR89142.1"/>
    <property type="molecule type" value="Genomic_DNA"/>
</dbReference>
<feature type="compositionally biased region" description="Polar residues" evidence="1">
    <location>
        <begin position="100"/>
        <end position="114"/>
    </location>
</feature>
<sequence length="268" mass="29735">MFPWWISVLCVQLLSILSVVSSFGILCIAKSSRYKKDKSKKSAESPPISPESSIRHGLNPNPSSVNLLPDASKPSPTKPVPDSSASKSGVPNPQPPSDPLHSQETQKSMSNSKISIDKTQDSMTRSFERKAFPTRTKVEKQLESIRTTKQMPRRKLSSIEARSLKKSLAMRKVSPCRTREDKQDLRSRKGTSIISKKSMRKRLGSRERTQDTQTLEDAMGTTSNATSQNYAQPPESEDDNTLDGVKSVDKDEVPSDIHGIRGISPNRK</sequence>
<feature type="compositionally biased region" description="Basic and acidic residues" evidence="1">
    <location>
        <begin position="115"/>
        <end position="143"/>
    </location>
</feature>
<name>A0A4U5NZV9_STECR</name>
<keyword evidence="2" id="KW-1133">Transmembrane helix</keyword>
<feature type="compositionally biased region" description="Basic and acidic residues" evidence="1">
    <location>
        <begin position="177"/>
        <end position="187"/>
    </location>
</feature>
<dbReference type="AlphaFoldDB" id="A0A4U5NZV9"/>
<dbReference type="Proteomes" id="UP000298663">
    <property type="component" value="Unassembled WGS sequence"/>
</dbReference>
<feature type="compositionally biased region" description="Polar residues" evidence="1">
    <location>
        <begin position="211"/>
        <end position="231"/>
    </location>
</feature>